<reference evidence="1 2" key="1">
    <citation type="submission" date="2015-03" db="EMBL/GenBank/DDBJ databases">
        <authorList>
            <person name="Murphy D."/>
        </authorList>
    </citation>
    <scope>NUCLEOTIDE SEQUENCE [LARGE SCALE GENOMIC DNA]</scope>
    <source>
        <strain evidence="1 2">IP26249</strain>
    </source>
</reference>
<gene>
    <name evidence="1" type="ORF">ERS137941_02428</name>
</gene>
<evidence type="ECO:0000313" key="2">
    <source>
        <dbReference type="Proteomes" id="UP000048841"/>
    </source>
</evidence>
<proteinExistence type="predicted"/>
<dbReference type="Proteomes" id="UP000048841">
    <property type="component" value="Unassembled WGS sequence"/>
</dbReference>
<evidence type="ECO:0000313" key="1">
    <source>
        <dbReference type="EMBL" id="CFQ64760.1"/>
    </source>
</evidence>
<dbReference type="KEGG" id="yet:CH48_1307"/>
<name>A0A0E1NF64_YEREN</name>
<protein>
    <submittedName>
        <fullName evidence="1">Pathogenicity island chaperone protein SpiC</fullName>
    </submittedName>
</protein>
<organism evidence="1 2">
    <name type="scientific">Yersinia enterocolitica</name>
    <dbReference type="NCBI Taxonomy" id="630"/>
    <lineage>
        <taxon>Bacteria</taxon>
        <taxon>Pseudomonadati</taxon>
        <taxon>Pseudomonadota</taxon>
        <taxon>Gammaproteobacteria</taxon>
        <taxon>Enterobacterales</taxon>
        <taxon>Yersiniaceae</taxon>
        <taxon>Yersinia</taxon>
    </lineage>
</organism>
<dbReference type="RefSeq" id="WP_013649087.1">
    <property type="nucleotide sequence ID" value="NZ_CGBR01000015.1"/>
</dbReference>
<sequence>MLEILKIQPLIRNVDLLDTNIMSFTLNGIPAKAINYGHSICIGFVFIEKKMISDSVVHYISLMLVALEDTQDFALQIERDYWWLWYRHTPDERNSIDNERQRLSIELEKIHSFIQILNSFEVTINAPEVRILTKRKTDAHRVVS</sequence>
<dbReference type="EMBL" id="CGBR01000015">
    <property type="protein sequence ID" value="CFQ64760.1"/>
    <property type="molecule type" value="Genomic_DNA"/>
</dbReference>
<dbReference type="AlphaFoldDB" id="A0A0E1NF64"/>
<accession>A0A0E1NF64</accession>
<dbReference type="PATRIC" id="fig|630.129.peg.3958"/>